<keyword evidence="6" id="KW-1185">Reference proteome</keyword>
<dbReference type="InterPro" id="IPR035595">
    <property type="entry name" value="UDP_glycos_trans_CS"/>
</dbReference>
<dbReference type="PANTHER" id="PTHR48047:SF152">
    <property type="entry name" value="UDP-GLYCOSYLTRANSFERASE 87A1"/>
    <property type="match status" value="1"/>
</dbReference>
<dbReference type="GO" id="GO:0035251">
    <property type="term" value="F:UDP-glucosyltransferase activity"/>
    <property type="evidence" value="ECO:0007669"/>
    <property type="project" value="TreeGrafter"/>
</dbReference>
<organism evidence="5 6">
    <name type="scientific">Acer yangbiense</name>
    <dbReference type="NCBI Taxonomy" id="1000413"/>
    <lineage>
        <taxon>Eukaryota</taxon>
        <taxon>Viridiplantae</taxon>
        <taxon>Streptophyta</taxon>
        <taxon>Embryophyta</taxon>
        <taxon>Tracheophyta</taxon>
        <taxon>Spermatophyta</taxon>
        <taxon>Magnoliopsida</taxon>
        <taxon>eudicotyledons</taxon>
        <taxon>Gunneridae</taxon>
        <taxon>Pentapetalae</taxon>
        <taxon>rosids</taxon>
        <taxon>malvids</taxon>
        <taxon>Sapindales</taxon>
        <taxon>Sapindaceae</taxon>
        <taxon>Hippocastanoideae</taxon>
        <taxon>Acereae</taxon>
        <taxon>Acer</taxon>
    </lineage>
</organism>
<gene>
    <name evidence="5" type="ORF">EZV62_007737</name>
</gene>
<keyword evidence="3 4" id="KW-0808">Transferase</keyword>
<reference evidence="6" key="1">
    <citation type="journal article" date="2019" name="Gigascience">
        <title>De novo genome assembly of the endangered Acer yangbiense, a plant species with extremely small populations endemic to Yunnan Province, China.</title>
        <authorList>
            <person name="Yang J."/>
            <person name="Wariss H.M."/>
            <person name="Tao L."/>
            <person name="Zhang R."/>
            <person name="Yun Q."/>
            <person name="Hollingsworth P."/>
            <person name="Dao Z."/>
            <person name="Luo G."/>
            <person name="Guo H."/>
            <person name="Ma Y."/>
            <person name="Sun W."/>
        </authorList>
    </citation>
    <scope>NUCLEOTIDE SEQUENCE [LARGE SCALE GENOMIC DNA]</scope>
    <source>
        <strain evidence="6">cv. Malutang</strain>
    </source>
</reference>
<dbReference type="PANTHER" id="PTHR48047">
    <property type="entry name" value="GLYCOSYLTRANSFERASE"/>
    <property type="match status" value="1"/>
</dbReference>
<dbReference type="OrthoDB" id="5835829at2759"/>
<proteinExistence type="inferred from homology"/>
<dbReference type="Gene3D" id="3.40.50.2000">
    <property type="entry name" value="Glycogen Phosphorylase B"/>
    <property type="match status" value="1"/>
</dbReference>
<dbReference type="CDD" id="cd03784">
    <property type="entry name" value="GT1_Gtf-like"/>
    <property type="match status" value="1"/>
</dbReference>
<accession>A0A5C7ICD2</accession>
<evidence type="ECO:0000256" key="1">
    <source>
        <dbReference type="ARBA" id="ARBA00009995"/>
    </source>
</evidence>
<dbReference type="PROSITE" id="PS00375">
    <property type="entry name" value="UDPGT"/>
    <property type="match status" value="1"/>
</dbReference>
<dbReference type="InterPro" id="IPR002213">
    <property type="entry name" value="UDP_glucos_trans"/>
</dbReference>
<name>A0A5C7ICD2_9ROSI</name>
<evidence type="ECO:0000313" key="5">
    <source>
        <dbReference type="EMBL" id="TXG66462.1"/>
    </source>
</evidence>
<evidence type="ECO:0000256" key="4">
    <source>
        <dbReference type="RuleBase" id="RU003718"/>
    </source>
</evidence>
<dbReference type="AlphaFoldDB" id="A0A5C7ICD2"/>
<evidence type="ECO:0000313" key="6">
    <source>
        <dbReference type="Proteomes" id="UP000323000"/>
    </source>
</evidence>
<dbReference type="Pfam" id="PF00201">
    <property type="entry name" value="UDPGT"/>
    <property type="match status" value="1"/>
</dbReference>
<dbReference type="Proteomes" id="UP000323000">
    <property type="component" value="Chromosome 3"/>
</dbReference>
<comment type="similarity">
    <text evidence="1 4">Belongs to the UDP-glycosyltransferase family.</text>
</comment>
<sequence length="159" mass="17797">MGSLVKFSSAQLDEIVAGVKISGVRCLWVGRDDTCRLQVVLNDLGLAVPWCDQLKVLSHSSIGGFLTHCGWNSTLEAAFVGVPMLAFPIFGDQFTVSKQVVEDWMEIKQGYKSEREELIKRAKQVEDIFQVAIAKVLMLSSRISHIEHIQDIFIESMKL</sequence>
<keyword evidence="2 4" id="KW-0328">Glycosyltransferase</keyword>
<comment type="caution">
    <text evidence="5">The sequence shown here is derived from an EMBL/GenBank/DDBJ whole genome shotgun (WGS) entry which is preliminary data.</text>
</comment>
<evidence type="ECO:0000256" key="2">
    <source>
        <dbReference type="ARBA" id="ARBA00022676"/>
    </source>
</evidence>
<dbReference type="SUPFAM" id="SSF53756">
    <property type="entry name" value="UDP-Glycosyltransferase/glycogen phosphorylase"/>
    <property type="match status" value="1"/>
</dbReference>
<protein>
    <submittedName>
        <fullName evidence="5">Uncharacterized protein</fullName>
    </submittedName>
</protein>
<dbReference type="EMBL" id="VAHF01000003">
    <property type="protein sequence ID" value="TXG66462.1"/>
    <property type="molecule type" value="Genomic_DNA"/>
</dbReference>
<evidence type="ECO:0000256" key="3">
    <source>
        <dbReference type="ARBA" id="ARBA00022679"/>
    </source>
</evidence>